<accession>A0A1G9R3L1</accession>
<organism evidence="1 2">
    <name type="scientific">Nonomuraea jiangxiensis</name>
    <dbReference type="NCBI Taxonomy" id="633440"/>
    <lineage>
        <taxon>Bacteria</taxon>
        <taxon>Bacillati</taxon>
        <taxon>Actinomycetota</taxon>
        <taxon>Actinomycetes</taxon>
        <taxon>Streptosporangiales</taxon>
        <taxon>Streptosporangiaceae</taxon>
        <taxon>Nonomuraea</taxon>
    </lineage>
</organism>
<reference evidence="1 2" key="1">
    <citation type="submission" date="2016-10" db="EMBL/GenBank/DDBJ databases">
        <authorList>
            <person name="de Groot N.N."/>
        </authorList>
    </citation>
    <scope>NUCLEOTIDE SEQUENCE [LARGE SCALE GENOMIC DNA]</scope>
    <source>
        <strain evidence="1 2">CGMCC 4.6533</strain>
    </source>
</reference>
<dbReference type="AlphaFoldDB" id="A0A1G9R3L1"/>
<evidence type="ECO:0000313" key="1">
    <source>
        <dbReference type="EMBL" id="SDM17803.1"/>
    </source>
</evidence>
<dbReference type="RefSeq" id="WP_090946290.1">
    <property type="nucleotide sequence ID" value="NZ_FNDJ01000037.1"/>
</dbReference>
<dbReference type="Proteomes" id="UP000199202">
    <property type="component" value="Unassembled WGS sequence"/>
</dbReference>
<dbReference type="STRING" id="633440.SAMN05421869_137111"/>
<gene>
    <name evidence="1" type="ORF">SAMN05421869_137111</name>
</gene>
<keyword evidence="2" id="KW-1185">Reference proteome</keyword>
<protein>
    <submittedName>
        <fullName evidence="1">Uncharacterized protein</fullName>
    </submittedName>
</protein>
<sequence length="76" mass="8269">MYIARCSVNLGNEQRVIDQGQAVLNALAHETDHKKIAAVHADIAAAQLRIGDLNEGIASGRLALETAQRTESRWAF</sequence>
<proteinExistence type="predicted"/>
<evidence type="ECO:0000313" key="2">
    <source>
        <dbReference type="Proteomes" id="UP000199202"/>
    </source>
</evidence>
<dbReference type="EMBL" id="FNDJ01000037">
    <property type="protein sequence ID" value="SDM17803.1"/>
    <property type="molecule type" value="Genomic_DNA"/>
</dbReference>
<name>A0A1G9R3L1_9ACTN</name>
<dbReference type="OrthoDB" id="3213425at2"/>